<dbReference type="OrthoDB" id="72471at2"/>
<dbReference type="EMBL" id="FCOE02000068">
    <property type="protein sequence ID" value="SAL01576.1"/>
    <property type="molecule type" value="Genomic_DNA"/>
</dbReference>
<comment type="caution">
    <text evidence="1">The sequence shown here is derived from an EMBL/GenBank/DDBJ whole genome shotgun (WGS) entry which is preliminary data.</text>
</comment>
<name>A0A158E569_9BURK</name>
<dbReference type="AlphaFoldDB" id="A0A158E569"/>
<dbReference type="STRING" id="1777141.AWB80_08157"/>
<gene>
    <name evidence="1" type="ORF">AWB80_08157</name>
</gene>
<proteinExistence type="predicted"/>
<keyword evidence="2" id="KW-1185">Reference proteome</keyword>
<dbReference type="Proteomes" id="UP000054911">
    <property type="component" value="Unassembled WGS sequence"/>
</dbReference>
<protein>
    <recommendedName>
        <fullName evidence="3">Morphogenetic protein</fullName>
    </recommendedName>
</protein>
<evidence type="ECO:0000313" key="1">
    <source>
        <dbReference type="EMBL" id="SAL01576.1"/>
    </source>
</evidence>
<organism evidence="1 2">
    <name type="scientific">Caballeronia pedi</name>
    <dbReference type="NCBI Taxonomy" id="1777141"/>
    <lineage>
        <taxon>Bacteria</taxon>
        <taxon>Pseudomonadati</taxon>
        <taxon>Pseudomonadota</taxon>
        <taxon>Betaproteobacteria</taxon>
        <taxon>Burkholderiales</taxon>
        <taxon>Burkholderiaceae</taxon>
        <taxon>Caballeronia</taxon>
    </lineage>
</organism>
<evidence type="ECO:0008006" key="3">
    <source>
        <dbReference type="Google" id="ProtNLM"/>
    </source>
</evidence>
<dbReference type="RefSeq" id="WP_061180326.1">
    <property type="nucleotide sequence ID" value="NZ_FCOE02000068.1"/>
</dbReference>
<reference evidence="1" key="1">
    <citation type="submission" date="2016-01" db="EMBL/GenBank/DDBJ databases">
        <authorList>
            <person name="Peeters C."/>
        </authorList>
    </citation>
    <scope>NUCLEOTIDE SEQUENCE [LARGE SCALE GENOMIC DNA]</scope>
    <source>
        <strain evidence="1">LMG 29323</strain>
    </source>
</reference>
<accession>A0A158E569</accession>
<evidence type="ECO:0000313" key="2">
    <source>
        <dbReference type="Proteomes" id="UP000054911"/>
    </source>
</evidence>
<sequence length="233" mass="26578">MKETPILFSSEMVHAILSGKKTQTRRMVVPGRGYQSTWLDVETINSSPRLYTCHTNPDRRFGAQMEHPRGGPLGWVASPFGQPGDRLWVRETWQHSNHPLGPFDEDCTVFYRADYLDDPHGPDGEKSPEGKYRTWRPPIHMPRAAARITLDITAIRVERLQDIDDADALDEGASYRPAPNELSHGGWTHDGWYVHDSARESFRTLWNGLNAARGCGWDVNPWVWVIEFARKTA</sequence>